<dbReference type="Proteomes" id="UP000004478">
    <property type="component" value="Unassembled WGS sequence"/>
</dbReference>
<name>K1L542_CECL9</name>
<dbReference type="EMBL" id="AMGM01000319">
    <property type="protein sequence ID" value="EKB47157.1"/>
    <property type="molecule type" value="Genomic_DNA"/>
</dbReference>
<dbReference type="AlphaFoldDB" id="K1L542"/>
<accession>K1L542</accession>
<evidence type="ECO:0000313" key="2">
    <source>
        <dbReference type="Proteomes" id="UP000004478"/>
    </source>
</evidence>
<comment type="caution">
    <text evidence="1">The sequence shown here is derived from an EMBL/GenBank/DDBJ whole genome shotgun (WGS) entry which is preliminary data.</text>
</comment>
<evidence type="ECO:0000313" key="1">
    <source>
        <dbReference type="EMBL" id="EKB47157.1"/>
    </source>
</evidence>
<reference evidence="1 2" key="1">
    <citation type="journal article" date="2012" name="J. Bacteriol.">
        <title>Draft Genome Sequence of Cecembia lonarensis Strain LW9T, Isolated from Lonar Lake, a Haloalkaline Lake in India.</title>
        <authorList>
            <person name="Shivaji S."/>
            <person name="Ara S."/>
            <person name="Singh A."/>
            <person name="Pinnaka A.K."/>
        </authorList>
    </citation>
    <scope>NUCLEOTIDE SEQUENCE [LARGE SCALE GENOMIC DNA]</scope>
    <source>
        <strain evidence="1 2">LW9</strain>
    </source>
</reference>
<sequence length="164" mass="17543">MGLARTIRAEDRHAVAKPDFVTEWLHQPGQLELLGDDGTLGGASSLESHVHVLFQRDGLGRPGFEELCQACLGRVVAVGHVGTEGRLVLVHVHQLLELGVFLVPALAQLLEALIAFAAGLDVGTERATMDPRGSPGMPRLQRDDPACGIVEQFAVVADEQDRLG</sequence>
<keyword evidence="2" id="KW-1185">Reference proteome</keyword>
<proteinExistence type="predicted"/>
<protein>
    <submittedName>
        <fullName evidence="1">Uncharacterized protein</fullName>
    </submittedName>
</protein>
<gene>
    <name evidence="1" type="ORF">B879_04250</name>
</gene>
<organism evidence="1 2">
    <name type="scientific">Cecembia lonarensis (strain CCUG 58316 / KCTC 22772 / LW9)</name>
    <dbReference type="NCBI Taxonomy" id="1225176"/>
    <lineage>
        <taxon>Bacteria</taxon>
        <taxon>Pseudomonadati</taxon>
        <taxon>Bacteroidota</taxon>
        <taxon>Cytophagia</taxon>
        <taxon>Cytophagales</taxon>
        <taxon>Cyclobacteriaceae</taxon>
        <taxon>Cecembia</taxon>
    </lineage>
</organism>